<comment type="subunit">
    <text evidence="1">Component of the NuA4 histone acetyltransferase complex.</text>
</comment>
<feature type="region of interest" description="Disordered" evidence="2">
    <location>
        <begin position="749"/>
        <end position="793"/>
    </location>
</feature>
<dbReference type="Pfam" id="PF00385">
    <property type="entry name" value="Chromo"/>
    <property type="match status" value="1"/>
</dbReference>
<accession>A0ABP0DZ45</accession>
<evidence type="ECO:0000256" key="2">
    <source>
        <dbReference type="SAM" id="MobiDB-lite"/>
    </source>
</evidence>
<feature type="compositionally biased region" description="Polar residues" evidence="2">
    <location>
        <begin position="777"/>
        <end position="793"/>
    </location>
</feature>
<feature type="domain" description="Chromo" evidence="3">
    <location>
        <begin position="48"/>
        <end position="85"/>
    </location>
</feature>
<feature type="compositionally biased region" description="Basic and acidic residues" evidence="2">
    <location>
        <begin position="230"/>
        <end position="243"/>
    </location>
</feature>
<evidence type="ECO:0000259" key="3">
    <source>
        <dbReference type="PROSITE" id="PS50013"/>
    </source>
</evidence>
<proteinExistence type="predicted"/>
<dbReference type="CDD" id="cd18966">
    <property type="entry name" value="chromodomain"/>
    <property type="match status" value="1"/>
</dbReference>
<name>A0ABP0DZ45_9PEZI</name>
<evidence type="ECO:0000256" key="1">
    <source>
        <dbReference type="ARBA" id="ARBA00011353"/>
    </source>
</evidence>
<protein>
    <recommendedName>
        <fullName evidence="3">Chromo domain-containing protein</fullName>
    </recommendedName>
</protein>
<evidence type="ECO:0000313" key="4">
    <source>
        <dbReference type="EMBL" id="CAK7272200.1"/>
    </source>
</evidence>
<dbReference type="InterPro" id="IPR023780">
    <property type="entry name" value="Chromo_domain"/>
</dbReference>
<feature type="compositionally biased region" description="Polar residues" evidence="2">
    <location>
        <begin position="295"/>
        <end position="305"/>
    </location>
</feature>
<comment type="caution">
    <text evidence="4">The sequence shown here is derived from an EMBL/GenBank/DDBJ whole genome shotgun (WGS) entry which is preliminary data.</text>
</comment>
<dbReference type="PROSITE" id="PS50013">
    <property type="entry name" value="CHROMO_2"/>
    <property type="match status" value="1"/>
</dbReference>
<feature type="region of interest" description="Disordered" evidence="2">
    <location>
        <begin position="1"/>
        <end position="42"/>
    </location>
</feature>
<dbReference type="SUPFAM" id="SSF54160">
    <property type="entry name" value="Chromo domain-like"/>
    <property type="match status" value="1"/>
</dbReference>
<feature type="compositionally biased region" description="Polar residues" evidence="2">
    <location>
        <begin position="354"/>
        <end position="364"/>
    </location>
</feature>
<sequence length="879" mass="96696">MARHSAVLHTLAVSGEDTEPKAAATDDTEDAISITSTPYASDDSQREYLVEDILAQDDSDGDVKYLVQWTGYPLEECTWELGENMDSGLLRDLWDDKIAKKSYRPFDITLFYDAIARKQSRHFRRNLMRKARGLPQTFPFENESESSAVCETAPEATVALEGKAAKASRDTALSTTELVGANAPSIDLTDIIQESDEDVVALDKISTPATAKPKKEKKKKQKAAQPKGKKKEDPKPASEKKPDAVASGPADNAPTISTASSVLSGQAEQLGKKPPSGSAKKLKSVEPPLAPQASAVASRSLSRQNAHPPLRGGSQVAAKMPSVKASTAAKKAGSSKTDTEAGGVKTFSARKSSKSTQQTGNAFNSGKKIRVRPNLVTAMSDPSKPQHLFTSRRQLRIAEQQERDKPDAAIEASRLTAHLFPISAGPPAALSIMAKTSNQQKGLLKNLGAPDTSTQALQALRKKSVHFSDVGDDNESVVTRIRLISPPYEGPASSEDDDMAMHLETIVTGLQLPDRAVKLFIGTQEVPLSVISSATAYEDGTQGVLDEVFENNSLHLRYAVYWRNADEAMKQSQSRSFNFSIEKWFEFSSAARNKGRPYVGFFNMPIDSSGTDSEKQEGKPTRQPFVAIYRPMNSKSNKTIKTAELIFWDCRAKSKFQGQSVLYRNDLTSAQLAVVDYVLEYGFERHRMNLGRVFIGGEPFQSRNPGDLPKVLFKRPVSGLGSPPDQVPFNNNDIDATMEFIDEMASDFIEPPGQLGQQGQQHPARQAGLEETKKQIDSTGKQQGGDSKNAKTGFNENTRIVFHAPRGDRMRHGKASNCSNRFFEAARVAKMRTPQQNMMSFDFLPTMEWYGHQVVEDRGYEHLHVNSWKSFFNTYGIEQ</sequence>
<gene>
    <name evidence="4" type="ORF">SEPCBS57363_005011</name>
</gene>
<feature type="compositionally biased region" description="Low complexity" evidence="2">
    <location>
        <begin position="322"/>
        <end position="336"/>
    </location>
</feature>
<feature type="region of interest" description="Disordered" evidence="2">
    <location>
        <begin position="204"/>
        <end position="367"/>
    </location>
</feature>
<dbReference type="InterPro" id="IPR016197">
    <property type="entry name" value="Chromo-like_dom_sf"/>
</dbReference>
<evidence type="ECO:0000313" key="5">
    <source>
        <dbReference type="Proteomes" id="UP001642501"/>
    </source>
</evidence>
<dbReference type="SMART" id="SM00298">
    <property type="entry name" value="CHROMO"/>
    <property type="match status" value="1"/>
</dbReference>
<feature type="compositionally biased region" description="Polar residues" evidence="2">
    <location>
        <begin position="254"/>
        <end position="267"/>
    </location>
</feature>
<feature type="compositionally biased region" description="Basic residues" evidence="2">
    <location>
        <begin position="212"/>
        <end position="222"/>
    </location>
</feature>
<keyword evidence="5" id="KW-1185">Reference proteome</keyword>
<reference evidence="4 5" key="1">
    <citation type="submission" date="2024-01" db="EMBL/GenBank/DDBJ databases">
        <authorList>
            <person name="Allen C."/>
            <person name="Tagirdzhanova G."/>
        </authorList>
    </citation>
    <scope>NUCLEOTIDE SEQUENCE [LARGE SCALE GENOMIC DNA]</scope>
    <source>
        <strain evidence="4 5">CBS 573.63</strain>
    </source>
</reference>
<dbReference type="Gene3D" id="2.40.50.40">
    <property type="match status" value="1"/>
</dbReference>
<organism evidence="4 5">
    <name type="scientific">Sporothrix epigloea</name>
    <dbReference type="NCBI Taxonomy" id="1892477"/>
    <lineage>
        <taxon>Eukaryota</taxon>
        <taxon>Fungi</taxon>
        <taxon>Dikarya</taxon>
        <taxon>Ascomycota</taxon>
        <taxon>Pezizomycotina</taxon>
        <taxon>Sordariomycetes</taxon>
        <taxon>Sordariomycetidae</taxon>
        <taxon>Ophiostomatales</taxon>
        <taxon>Ophiostomataceae</taxon>
        <taxon>Sporothrix</taxon>
    </lineage>
</organism>
<dbReference type="InterPro" id="IPR000953">
    <property type="entry name" value="Chromo/chromo_shadow_dom"/>
</dbReference>
<dbReference type="Proteomes" id="UP001642501">
    <property type="component" value="Unassembled WGS sequence"/>
</dbReference>
<dbReference type="EMBL" id="CAWUOM010000102">
    <property type="protein sequence ID" value="CAK7272200.1"/>
    <property type="molecule type" value="Genomic_DNA"/>
</dbReference>